<reference evidence="2 3" key="1">
    <citation type="submission" date="2021-06" db="EMBL/GenBank/DDBJ databases">
        <title>Caerostris extrusa draft genome.</title>
        <authorList>
            <person name="Kono N."/>
            <person name="Arakawa K."/>
        </authorList>
    </citation>
    <scope>NUCLEOTIDE SEQUENCE [LARGE SCALE GENOMIC DNA]</scope>
</reference>
<comment type="caution">
    <text evidence="2">The sequence shown here is derived from an EMBL/GenBank/DDBJ whole genome shotgun (WGS) entry which is preliminary data.</text>
</comment>
<feature type="transmembrane region" description="Helical" evidence="1">
    <location>
        <begin position="20"/>
        <end position="39"/>
    </location>
</feature>
<keyword evidence="1" id="KW-0472">Membrane</keyword>
<proteinExistence type="predicted"/>
<gene>
    <name evidence="2" type="ORF">CEXT_139311</name>
</gene>
<protein>
    <submittedName>
        <fullName evidence="2">Uncharacterized protein</fullName>
    </submittedName>
</protein>
<dbReference type="Proteomes" id="UP001054945">
    <property type="component" value="Unassembled WGS sequence"/>
</dbReference>
<evidence type="ECO:0000256" key="1">
    <source>
        <dbReference type="SAM" id="Phobius"/>
    </source>
</evidence>
<evidence type="ECO:0000313" key="2">
    <source>
        <dbReference type="EMBL" id="GIY98664.1"/>
    </source>
</evidence>
<keyword evidence="1" id="KW-0812">Transmembrane</keyword>
<keyword evidence="3" id="KW-1185">Reference proteome</keyword>
<organism evidence="2 3">
    <name type="scientific">Caerostris extrusa</name>
    <name type="common">Bark spider</name>
    <name type="synonym">Caerostris bankana</name>
    <dbReference type="NCBI Taxonomy" id="172846"/>
    <lineage>
        <taxon>Eukaryota</taxon>
        <taxon>Metazoa</taxon>
        <taxon>Ecdysozoa</taxon>
        <taxon>Arthropoda</taxon>
        <taxon>Chelicerata</taxon>
        <taxon>Arachnida</taxon>
        <taxon>Araneae</taxon>
        <taxon>Araneomorphae</taxon>
        <taxon>Entelegynae</taxon>
        <taxon>Araneoidea</taxon>
        <taxon>Araneidae</taxon>
        <taxon>Caerostris</taxon>
    </lineage>
</organism>
<dbReference type="EMBL" id="BPLR01000947">
    <property type="protein sequence ID" value="GIY98664.1"/>
    <property type="molecule type" value="Genomic_DNA"/>
</dbReference>
<keyword evidence="1" id="KW-1133">Transmembrane helix</keyword>
<name>A0AAV4XV84_CAEEX</name>
<dbReference type="AlphaFoldDB" id="A0AAV4XV84"/>
<sequence length="102" mass="11601">MKYLPKGSECSFKPPLSDLFFCFTTFWAVLYSGPGFLFLDIMEQISPRLGSPLSDLFFCFSTLSGLLCIQDPASLLLDMMEQISPRLRSHIGQECSGHRQRR</sequence>
<evidence type="ECO:0000313" key="3">
    <source>
        <dbReference type="Proteomes" id="UP001054945"/>
    </source>
</evidence>
<accession>A0AAV4XV84</accession>